<protein>
    <recommendedName>
        <fullName evidence="7">Penicillin-binding C-terminal domain-containing protein</fullName>
    </recommendedName>
</protein>
<evidence type="ECO:0000256" key="3">
    <source>
        <dbReference type="ARBA" id="ARBA00022737"/>
    </source>
</evidence>
<sequence length="2233" mass="250059">MENFKKYFSLFMILMIFIVSFATVKNVTIRTKNIDTWDFNVSTDYAIITPGIILNGDLFSATVKNDTNPATIFADITLSVLSGEWEGDYLIVRFGPINLKSGETFILKNTEVLDYLDKVSLKENNMTHISDLKDTSDFLNLELAEGKYSLNIKIIELENNEEVEKGSKTSNIAIIKPDPIEFIKLPEGDTLYPTIKWSLSRVPWYSETKSILEIEENGKKIFSRTFKHNKPDQNVLDLDIKGYPTGNNIEDGVFTYNITGEDNDPVFKRGKTYTFRVIMKDSGNNEISKTLDENVTFNISYPDMVFPVGEIDNIKPIFEWSFEYDSEVAYYLLKIDGVGNYKVYGSQSFELPKTLEWGKSYKWKVIPYYEDNTPFFDDSEIDWVEFSTPQNNPPEVSILSPSDGDYLLYNEEYTFEGEAIDNDPEDEITKTWWEIDGKTYEGNSITFIPKKRYMDNPLKIKFFAKDKYDHISQTEINVFVKQPKLKITSPANNSKFAAGESVEFKAISQDLDEDIIWYDNGNEIGNGNSFEYAFDETGEHSIEAISGDYSDSITIFIEALPVLKSEETEFETYINESISLTVDYENLNPDEIQWVLNGRTIGNGSALEFASDQPGEYTVIAKYKDLSVEFHIKVKAIPQVRIIAPLENAKIKAGEEITLKSEAKNIEEDIIWYLDDVEIGRGKEIKFTFSNELEGTHILKVESGIASNEITIEIYVERSVTITDPESRLLVIDINKTYSFKAKKENIEEEIQWFINDEVVGSGDTFEYTFTNSGEYIVKAVAGGFSDEVTVKVVGEKYLIIKSPLDGAKFEVGENIKFSVDAKNLIEDIIWYANGEEIGKGNTIEYAFNESGSYEITAKSGDLENSITIEILLPENIKIVSPDDGAEFFVGKEIEFNAEGENLRSNIQWFVNGVLIGSGESITYTFNTAGNYEIKAKTETVESIIKIKILESQTLKIISPKNDDIYKLGETIKLRANTKYETTIEWYANGEYLGEGNEFNFTPEESGKYEIKAIADNIEKTVEIYVYKPIGNLTINGLEKDIFFDDETIELNAVYDYDETIGIKERKWILDGKNISDTDNITLSELKPGLHVVQFKIWDNMNNHAESKVTINVVERLEIEILSPEEDAHFNLNDSIRLKVGLKKGKWNQIKEINWYFNDNKIANGRDALVSNVGEGDIIIRVEVIDILDEVYTKEININISDKPVLEILEPKNNSTFKYGDEIKAVGTVYITTLEGRKKLDTNDITWYVDGDEIENGGVVFIENLKPGEHTIQAEYKDLTSEINIKILEPAKAEILEPDELAFNPGDKLTIKGKGDGILTWYLNENEIGNGSILNLDTQNITSKSKLTLKAIFNDIESEYSITLLPNSKPVINWESPDNEEKFVSNANIPINVKVEDKEDGLLSYELYIDGKKLGENIDSIFAGTLKAGPHTLKIISKDKLGVEVSEARKIIINQKPNPTIISPQNGQEITAGMTLTLEAIVQDDDQINEDKIIWMIDGEQIGSGLKIGYTKILSTGEHFIDLYVEDSMGEYVQLSSDIIVVEKPNIRITQPIDGSVINIGNTLVLQAEAFKGPNLPYEDDKVTWKIDGVITGTGKRLEVNTNSLISGEHAITAMVENVSDTVRIMINTPPNIDITQPLDGSILSTKDLIIFNSSISDLENNVKPENIKWIINGEEKGSGISYNAGNLGVGDYRVTAKITDDNGLSNEKTISIKVISPLKTDITSPENNSGFSQTDIINLSANISGGLEPYNITWTIKQPNTPDKTLNGNNLTLNAFDLNPGKALITFEVKDSLGNVYTETREITIFEKIKVKIVKPENGQVFVKGQENINAVAQLFNEKGKNATVEWLLNDQKVGEGNVLNLDTKDMPNGNYILKVIVKSKKEEDSDSINIAIREKLKVKIISIYDTVKSENEIELKAFALDPLDGEIENIEWNSNLQGTLGTGKEIKIKLIPGSHIITATAKNSKGKTAKDSINILSIGETKMSIESPNDGDIFTGSVEIPFKAKVMDADGSEISPENIIWISSIDGQIGNGTEINKKLSAGKHEITLSAMSKYNGSITKKISIQVLEEAKVEQKLVIDVEDGLLVIQNQPVELSAYKIGVEGDIVWTSDIDGELGTGDTIEAILSTPGEHEITASVGDISKSVKVKVIPYKEKREVIAVVIGLKGVASTKYKDNTNDLKILSPLYNGDTLIIYNETEIKLAFKDGSQKTYTINTNEGTRFEDRREITFNE</sequence>
<dbReference type="Proteomes" id="UP001232493">
    <property type="component" value="Chromosome"/>
</dbReference>
<dbReference type="InterPro" id="IPR013783">
    <property type="entry name" value="Ig-like_fold"/>
</dbReference>
<reference evidence="8 9" key="1">
    <citation type="submission" date="2021-02" db="EMBL/GenBank/DDBJ databases">
        <title>Characterization of Marinitoga sp. nov. str. BP5-C20A.</title>
        <authorList>
            <person name="Erauso G."/>
            <person name="Postec A."/>
        </authorList>
    </citation>
    <scope>NUCLEOTIDE SEQUENCE [LARGE SCALE GENOMIC DNA]</scope>
    <source>
        <strain evidence="8 9">BP5-C20A</strain>
    </source>
</reference>
<dbReference type="Gene3D" id="2.60.40.10">
    <property type="entry name" value="Immunoglobulins"/>
    <property type="match status" value="3"/>
</dbReference>
<dbReference type="PANTHER" id="PTHR46730">
    <property type="entry name" value="POLYCYSTIN-1"/>
    <property type="match status" value="1"/>
</dbReference>
<dbReference type="Pfam" id="PF06832">
    <property type="entry name" value="BiPBP_C"/>
    <property type="match status" value="1"/>
</dbReference>
<keyword evidence="5 6" id="KW-0472">Membrane</keyword>
<evidence type="ECO:0000256" key="1">
    <source>
        <dbReference type="ARBA" id="ARBA00004370"/>
    </source>
</evidence>
<gene>
    <name evidence="8" type="ORF">JRV97_03565</name>
</gene>
<evidence type="ECO:0000313" key="8">
    <source>
        <dbReference type="EMBL" id="WGS65643.1"/>
    </source>
</evidence>
<feature type="domain" description="Penicillin-binding C-terminal" evidence="7">
    <location>
        <begin position="951"/>
        <end position="1016"/>
    </location>
</feature>
<dbReference type="RefSeq" id="WP_281000249.1">
    <property type="nucleotide sequence ID" value="NZ_CP069362.1"/>
</dbReference>
<proteinExistence type="predicted"/>
<keyword evidence="9" id="KW-1185">Reference proteome</keyword>
<dbReference type="PANTHER" id="PTHR46730:SF4">
    <property type="entry name" value="POLYCYSTIC KIDNEY DISEASE PROTEIN 1-LIKE 1"/>
    <property type="match status" value="1"/>
</dbReference>
<keyword evidence="4 6" id="KW-1133">Transmembrane helix</keyword>
<evidence type="ECO:0000256" key="5">
    <source>
        <dbReference type="ARBA" id="ARBA00023136"/>
    </source>
</evidence>
<feature type="transmembrane region" description="Helical" evidence="6">
    <location>
        <begin position="7"/>
        <end position="24"/>
    </location>
</feature>
<evidence type="ECO:0000256" key="4">
    <source>
        <dbReference type="ARBA" id="ARBA00022989"/>
    </source>
</evidence>
<dbReference type="EMBL" id="CP069362">
    <property type="protein sequence ID" value="WGS65643.1"/>
    <property type="molecule type" value="Genomic_DNA"/>
</dbReference>
<organism evidence="8 9">
    <name type="scientific">Marinitoga aeolica</name>
    <dbReference type="NCBI Taxonomy" id="2809031"/>
    <lineage>
        <taxon>Bacteria</taxon>
        <taxon>Thermotogati</taxon>
        <taxon>Thermotogota</taxon>
        <taxon>Thermotogae</taxon>
        <taxon>Petrotogales</taxon>
        <taxon>Petrotogaceae</taxon>
        <taxon>Marinitoga</taxon>
    </lineage>
</organism>
<keyword evidence="3" id="KW-0677">Repeat</keyword>
<dbReference type="InterPro" id="IPR009647">
    <property type="entry name" value="PBP_C"/>
</dbReference>
<evidence type="ECO:0000313" key="9">
    <source>
        <dbReference type="Proteomes" id="UP001232493"/>
    </source>
</evidence>
<evidence type="ECO:0000256" key="6">
    <source>
        <dbReference type="SAM" id="Phobius"/>
    </source>
</evidence>
<evidence type="ECO:0000256" key="2">
    <source>
        <dbReference type="ARBA" id="ARBA00022692"/>
    </source>
</evidence>
<comment type="subcellular location">
    <subcellularLocation>
        <location evidence="1">Membrane</location>
    </subcellularLocation>
</comment>
<name>A0ABY8PSM9_9BACT</name>
<keyword evidence="2 6" id="KW-0812">Transmembrane</keyword>
<evidence type="ECO:0000259" key="7">
    <source>
        <dbReference type="Pfam" id="PF06832"/>
    </source>
</evidence>
<accession>A0ABY8PSM9</accession>